<dbReference type="RefSeq" id="WP_237261162.1">
    <property type="nucleotide sequence ID" value="NZ_AP024202.1"/>
</dbReference>
<dbReference type="CDD" id="cd02440">
    <property type="entry name" value="AdoMet_MTases"/>
    <property type="match status" value="1"/>
</dbReference>
<organism evidence="2 3">
    <name type="scientific">Thiomicrorhabdus immobilis</name>
    <dbReference type="NCBI Taxonomy" id="2791037"/>
    <lineage>
        <taxon>Bacteria</taxon>
        <taxon>Pseudomonadati</taxon>
        <taxon>Pseudomonadota</taxon>
        <taxon>Gammaproteobacteria</taxon>
        <taxon>Thiotrichales</taxon>
        <taxon>Piscirickettsiaceae</taxon>
        <taxon>Thiomicrorhabdus</taxon>
    </lineage>
</organism>
<keyword evidence="2" id="KW-0489">Methyltransferase</keyword>
<evidence type="ECO:0000313" key="3">
    <source>
        <dbReference type="Proteomes" id="UP001054820"/>
    </source>
</evidence>
<keyword evidence="3" id="KW-1185">Reference proteome</keyword>
<sequence length="210" mass="23593">MPKTQGYESHATTYDEWFDENPDIYQAEIEAIKKLLPEGKGIEIGAGSGRFTAPLNIDTGIEPALAMREQAKFRGLSLIEGVAEQLPVEDNQFDYAIFITSTCFLDNPLKAYQEAARVTNDNGKIIIAFLEKNSELGKTYEKHKHENPFYCDATFYSYNEIKGFLEQAGFSDFQTVQTVLPENQTKQKSHDILPGHDQGAFIVLRAVKTS</sequence>
<dbReference type="GO" id="GO:0032259">
    <property type="term" value="P:methylation"/>
    <property type="evidence" value="ECO:0007669"/>
    <property type="project" value="UniProtKB-KW"/>
</dbReference>
<protein>
    <submittedName>
        <fullName evidence="2">Type 11 methyltransferase</fullName>
    </submittedName>
</protein>
<dbReference type="GO" id="GO:0008168">
    <property type="term" value="F:methyltransferase activity"/>
    <property type="evidence" value="ECO:0007669"/>
    <property type="project" value="UniProtKB-KW"/>
</dbReference>
<dbReference type="Proteomes" id="UP001054820">
    <property type="component" value="Chromosome"/>
</dbReference>
<dbReference type="InterPro" id="IPR029063">
    <property type="entry name" value="SAM-dependent_MTases_sf"/>
</dbReference>
<accession>A0ABM7MEC9</accession>
<reference evidence="2" key="1">
    <citation type="journal article" date="2022" name="Arch. Microbiol.">
        <title>Thiomicrorhabdus immobilis sp. nov., a mesophilic sulfur-oxidizing bacterium isolated from sediment of a brackish lake in northern Japan.</title>
        <authorList>
            <person name="Kojima H."/>
            <person name="Mochizuki J."/>
            <person name="Kanda M."/>
            <person name="Watanabe T."/>
            <person name="Fukui M."/>
        </authorList>
    </citation>
    <scope>NUCLEOTIDE SEQUENCE</scope>
    <source>
        <strain evidence="2">Am19</strain>
    </source>
</reference>
<dbReference type="EMBL" id="AP024202">
    <property type="protein sequence ID" value="BCN93782.1"/>
    <property type="molecule type" value="Genomic_DNA"/>
</dbReference>
<dbReference type="InterPro" id="IPR050508">
    <property type="entry name" value="Methyltransf_Superfamily"/>
</dbReference>
<dbReference type="Gene3D" id="3.40.50.150">
    <property type="entry name" value="Vaccinia Virus protein VP39"/>
    <property type="match status" value="1"/>
</dbReference>
<dbReference type="Pfam" id="PF08241">
    <property type="entry name" value="Methyltransf_11"/>
    <property type="match status" value="1"/>
</dbReference>
<dbReference type="InterPro" id="IPR013216">
    <property type="entry name" value="Methyltransf_11"/>
</dbReference>
<feature type="domain" description="Methyltransferase type 11" evidence="1">
    <location>
        <begin position="43"/>
        <end position="127"/>
    </location>
</feature>
<dbReference type="PANTHER" id="PTHR42912:SF80">
    <property type="entry name" value="METHYLTRANSFERASE DOMAIN-CONTAINING PROTEIN"/>
    <property type="match status" value="1"/>
</dbReference>
<keyword evidence="2" id="KW-0808">Transferase</keyword>
<name>A0ABM7MEC9_9GAMM</name>
<gene>
    <name evidence="2" type="ORF">THMIRHAM_15670</name>
</gene>
<evidence type="ECO:0000259" key="1">
    <source>
        <dbReference type="Pfam" id="PF08241"/>
    </source>
</evidence>
<evidence type="ECO:0000313" key="2">
    <source>
        <dbReference type="EMBL" id="BCN93782.1"/>
    </source>
</evidence>
<dbReference type="PANTHER" id="PTHR42912">
    <property type="entry name" value="METHYLTRANSFERASE"/>
    <property type="match status" value="1"/>
</dbReference>
<proteinExistence type="predicted"/>
<dbReference type="SUPFAM" id="SSF53335">
    <property type="entry name" value="S-adenosyl-L-methionine-dependent methyltransferases"/>
    <property type="match status" value="1"/>
</dbReference>